<keyword evidence="7 10" id="KW-0456">Lyase</keyword>
<dbReference type="EC" id="4.3.2.10" evidence="10"/>
<dbReference type="NCBIfam" id="TIGR01855">
    <property type="entry name" value="IMP_synth_hisH"/>
    <property type="match status" value="1"/>
</dbReference>
<dbReference type="SUPFAM" id="SSF52317">
    <property type="entry name" value="Class I glutamine amidotransferase-like"/>
    <property type="match status" value="1"/>
</dbReference>
<evidence type="ECO:0000256" key="5">
    <source>
        <dbReference type="ARBA" id="ARBA00022962"/>
    </source>
</evidence>
<evidence type="ECO:0000256" key="4">
    <source>
        <dbReference type="ARBA" id="ARBA00022801"/>
    </source>
</evidence>
<dbReference type="PIRSF" id="PIRSF000495">
    <property type="entry name" value="Amidotransf_hisH"/>
    <property type="match status" value="1"/>
</dbReference>
<dbReference type="GO" id="GO:0005737">
    <property type="term" value="C:cytoplasm"/>
    <property type="evidence" value="ECO:0007669"/>
    <property type="project" value="UniProtKB-SubCell"/>
</dbReference>
<comment type="subunit">
    <text evidence="2 10">Heterodimer of HisH and HisF.</text>
</comment>
<keyword evidence="4 10" id="KW-0378">Hydrolase</keyword>
<dbReference type="EC" id="3.5.1.2" evidence="10"/>
<dbReference type="InterPro" id="IPR017926">
    <property type="entry name" value="GATASE"/>
</dbReference>
<dbReference type="AlphaFoldDB" id="A0AAE2YMX5"/>
<keyword evidence="10" id="KW-0963">Cytoplasm</keyword>
<protein>
    <recommendedName>
        <fullName evidence="10">Imidazole glycerol phosphate synthase subunit HisH</fullName>
        <ecNumber evidence="10">4.3.2.10</ecNumber>
    </recommendedName>
    <alternativeName>
        <fullName evidence="10">IGP synthase glutaminase subunit</fullName>
        <ecNumber evidence="10">3.5.1.2</ecNumber>
    </alternativeName>
    <alternativeName>
        <fullName evidence="10">IGP synthase subunit HisH</fullName>
    </alternativeName>
    <alternativeName>
        <fullName evidence="10">ImGP synthase subunit HisH</fullName>
        <shortName evidence="10">IGPS subunit HisH</shortName>
    </alternativeName>
</protein>
<feature type="active site" evidence="10 11">
    <location>
        <position position="196"/>
    </location>
</feature>
<dbReference type="Gene3D" id="3.40.50.880">
    <property type="match status" value="1"/>
</dbReference>
<evidence type="ECO:0000256" key="2">
    <source>
        <dbReference type="ARBA" id="ARBA00011152"/>
    </source>
</evidence>
<dbReference type="GO" id="GO:0004359">
    <property type="term" value="F:glutaminase activity"/>
    <property type="evidence" value="ECO:0007669"/>
    <property type="project" value="UniProtKB-EC"/>
</dbReference>
<name>A0AAE2YMX5_9PROT</name>
<evidence type="ECO:0000256" key="9">
    <source>
        <dbReference type="ARBA" id="ARBA00049534"/>
    </source>
</evidence>
<evidence type="ECO:0000256" key="8">
    <source>
        <dbReference type="ARBA" id="ARBA00047838"/>
    </source>
</evidence>
<dbReference type="GO" id="GO:0000107">
    <property type="term" value="F:imidazoleglycerol-phosphate synthase activity"/>
    <property type="evidence" value="ECO:0007669"/>
    <property type="project" value="UniProtKB-UniRule"/>
</dbReference>
<evidence type="ECO:0000313" key="13">
    <source>
        <dbReference type="EMBL" id="MBU2786885.1"/>
    </source>
</evidence>
<keyword evidence="3 10" id="KW-0028">Amino-acid biosynthesis</keyword>
<dbReference type="CDD" id="cd01748">
    <property type="entry name" value="GATase1_IGP_Synthase"/>
    <property type="match status" value="1"/>
</dbReference>
<reference evidence="13" key="1">
    <citation type="journal article" date="2021" name="ISME J.">
        <title>Genomic evolution of the class Acidithiobacillia: deep-branching Proteobacteria living in extreme acidic conditions.</title>
        <authorList>
            <person name="Moya-Beltran A."/>
            <person name="Beard S."/>
            <person name="Rojas-Villalobos C."/>
            <person name="Issotta F."/>
            <person name="Gallardo Y."/>
            <person name="Ulloa R."/>
            <person name="Giaveno A."/>
            <person name="Degli Esposti M."/>
            <person name="Johnson D.B."/>
            <person name="Quatrini R."/>
        </authorList>
    </citation>
    <scope>NUCLEOTIDE SEQUENCE</scope>
    <source>
        <strain evidence="13">VAN18-1</strain>
    </source>
</reference>
<evidence type="ECO:0000256" key="7">
    <source>
        <dbReference type="ARBA" id="ARBA00023239"/>
    </source>
</evidence>
<dbReference type="PANTHER" id="PTHR42701">
    <property type="entry name" value="IMIDAZOLE GLYCEROL PHOSPHATE SYNTHASE SUBUNIT HISH"/>
    <property type="match status" value="1"/>
</dbReference>
<dbReference type="Proteomes" id="UP001197378">
    <property type="component" value="Unassembled WGS sequence"/>
</dbReference>
<evidence type="ECO:0000256" key="10">
    <source>
        <dbReference type="HAMAP-Rule" id="MF_00278"/>
    </source>
</evidence>
<organism evidence="13 14">
    <name type="scientific">Igneacidithiobacillus copahuensis</name>
    <dbReference type="NCBI Taxonomy" id="2724909"/>
    <lineage>
        <taxon>Bacteria</taxon>
        <taxon>Pseudomonadati</taxon>
        <taxon>Pseudomonadota</taxon>
        <taxon>Acidithiobacillia</taxon>
        <taxon>Acidithiobacillales</taxon>
        <taxon>Acidithiobacillaceae</taxon>
        <taxon>Igneacidithiobacillus</taxon>
    </lineage>
</organism>
<keyword evidence="14" id="KW-1185">Reference proteome</keyword>
<keyword evidence="6 10" id="KW-0368">Histidine biosynthesis</keyword>
<dbReference type="GO" id="GO:0000105">
    <property type="term" value="P:L-histidine biosynthetic process"/>
    <property type="evidence" value="ECO:0007669"/>
    <property type="project" value="UniProtKB-UniRule"/>
</dbReference>
<dbReference type="PROSITE" id="PS51273">
    <property type="entry name" value="GATASE_TYPE_1"/>
    <property type="match status" value="1"/>
</dbReference>
<feature type="active site" description="Nucleophile" evidence="10 11">
    <location>
        <position position="83"/>
    </location>
</feature>
<proteinExistence type="inferred from homology"/>
<dbReference type="EMBL" id="JAAXYO010000028">
    <property type="protein sequence ID" value="MBU2786885.1"/>
    <property type="molecule type" value="Genomic_DNA"/>
</dbReference>
<evidence type="ECO:0000256" key="3">
    <source>
        <dbReference type="ARBA" id="ARBA00022605"/>
    </source>
</evidence>
<comment type="subcellular location">
    <subcellularLocation>
        <location evidence="10">Cytoplasm</location>
    </subcellularLocation>
</comment>
<sequence length="223" mass="24009">MSYRSSVGIVDYGMGNLYSVAKAIEHLGGKAVISAKPNELAACDRLIFPGVGAFGDCMAALEERELDEFLRIAAQNRPFLGICLGMQALMESSVEHGEHTGLGILPGQVLPFPEEALQTPQGQPLKVPHMGWNQLHQLVPHPLFAGVPQDAHFYFVHSFYVEPAHPDLLAAFADYGFPFCAAIAADNLFALQCHPEKSGTAGLRLLGNFLEWSGECGSGCEIG</sequence>
<dbReference type="RefSeq" id="WP_215871537.1">
    <property type="nucleotide sequence ID" value="NZ_JAAXYO010000028.1"/>
</dbReference>
<feature type="active site" evidence="10 11">
    <location>
        <position position="194"/>
    </location>
</feature>
<comment type="catalytic activity">
    <reaction evidence="8 10">
        <text>5-[(5-phospho-1-deoxy-D-ribulos-1-ylimino)methylamino]-1-(5-phospho-beta-D-ribosyl)imidazole-4-carboxamide + L-glutamine = D-erythro-1-(imidazol-4-yl)glycerol 3-phosphate + 5-amino-1-(5-phospho-beta-D-ribosyl)imidazole-4-carboxamide + L-glutamate + H(+)</text>
        <dbReference type="Rhea" id="RHEA:24793"/>
        <dbReference type="ChEBI" id="CHEBI:15378"/>
        <dbReference type="ChEBI" id="CHEBI:29985"/>
        <dbReference type="ChEBI" id="CHEBI:58278"/>
        <dbReference type="ChEBI" id="CHEBI:58359"/>
        <dbReference type="ChEBI" id="CHEBI:58475"/>
        <dbReference type="ChEBI" id="CHEBI:58525"/>
        <dbReference type="EC" id="4.3.2.10"/>
    </reaction>
</comment>
<dbReference type="Pfam" id="PF00117">
    <property type="entry name" value="GATase"/>
    <property type="match status" value="1"/>
</dbReference>
<dbReference type="InterPro" id="IPR010139">
    <property type="entry name" value="Imidazole-glycPsynth_HisH"/>
</dbReference>
<accession>A0AAE2YMX5</accession>
<comment type="pathway">
    <text evidence="1 10">Amino-acid biosynthesis; L-histidine biosynthesis; L-histidine from 5-phospho-alpha-D-ribose 1-diphosphate: step 5/9.</text>
</comment>
<comment type="caution">
    <text evidence="13">The sequence shown here is derived from an EMBL/GenBank/DDBJ whole genome shotgun (WGS) entry which is preliminary data.</text>
</comment>
<keyword evidence="5 10" id="KW-0315">Glutamine amidotransferase</keyword>
<evidence type="ECO:0000313" key="14">
    <source>
        <dbReference type="Proteomes" id="UP001197378"/>
    </source>
</evidence>
<evidence type="ECO:0000259" key="12">
    <source>
        <dbReference type="Pfam" id="PF00117"/>
    </source>
</evidence>
<gene>
    <name evidence="10 13" type="primary">hisH</name>
    <name evidence="13" type="ORF">HFQ13_01425</name>
</gene>
<evidence type="ECO:0000256" key="11">
    <source>
        <dbReference type="PIRSR" id="PIRSR000495-1"/>
    </source>
</evidence>
<feature type="domain" description="Glutamine amidotransferase" evidence="12">
    <location>
        <begin position="9"/>
        <end position="209"/>
    </location>
</feature>
<evidence type="ECO:0000256" key="6">
    <source>
        <dbReference type="ARBA" id="ARBA00023102"/>
    </source>
</evidence>
<dbReference type="PANTHER" id="PTHR42701:SF1">
    <property type="entry name" value="IMIDAZOLE GLYCEROL PHOSPHATE SYNTHASE SUBUNIT HISH"/>
    <property type="match status" value="1"/>
</dbReference>
<comment type="function">
    <text evidence="10">IGPS catalyzes the conversion of PRFAR and glutamine to IGP, AICAR and glutamate. The HisH subunit catalyzes the hydrolysis of glutamine to glutamate and ammonia as part of the synthesis of IGP and AICAR. The resulting ammonia molecule is channeled to the active site of HisF.</text>
</comment>
<dbReference type="GO" id="GO:0016829">
    <property type="term" value="F:lyase activity"/>
    <property type="evidence" value="ECO:0007669"/>
    <property type="project" value="UniProtKB-KW"/>
</dbReference>
<dbReference type="InterPro" id="IPR029062">
    <property type="entry name" value="Class_I_gatase-like"/>
</dbReference>
<evidence type="ECO:0000256" key="1">
    <source>
        <dbReference type="ARBA" id="ARBA00005091"/>
    </source>
</evidence>
<dbReference type="HAMAP" id="MF_00278">
    <property type="entry name" value="HisH"/>
    <property type="match status" value="1"/>
</dbReference>
<comment type="catalytic activity">
    <reaction evidence="9 10">
        <text>L-glutamine + H2O = L-glutamate + NH4(+)</text>
        <dbReference type="Rhea" id="RHEA:15889"/>
        <dbReference type="ChEBI" id="CHEBI:15377"/>
        <dbReference type="ChEBI" id="CHEBI:28938"/>
        <dbReference type="ChEBI" id="CHEBI:29985"/>
        <dbReference type="ChEBI" id="CHEBI:58359"/>
        <dbReference type="EC" id="3.5.1.2"/>
    </reaction>
</comment>